<name>A0A1T4V0K2_9GAMM</name>
<evidence type="ECO:0008006" key="3">
    <source>
        <dbReference type="Google" id="ProtNLM"/>
    </source>
</evidence>
<gene>
    <name evidence="1" type="ORF">SAMN02745213_00452</name>
</gene>
<evidence type="ECO:0000313" key="2">
    <source>
        <dbReference type="Proteomes" id="UP000242432"/>
    </source>
</evidence>
<reference evidence="2" key="1">
    <citation type="submission" date="2017-02" db="EMBL/GenBank/DDBJ databases">
        <authorList>
            <person name="Varghese N."/>
            <person name="Submissions S."/>
        </authorList>
    </citation>
    <scope>NUCLEOTIDE SEQUENCE [LARGE SCALE GENOMIC DNA]</scope>
    <source>
        <strain evidence="2">DSM 3072</strain>
    </source>
</reference>
<sequence length="195" mass="22333">MKIIYIHGFLSTSNAQKAQILRRELGNYSDIEFQSVDYPDDLEYSVESLSEIIKKDLYSGVKPFLIGSSLGGFLSIILSVRFDLKIALINPCLYPSAWIKKMGYIGKTLTNFDSGESFVVRPEAVAYVEKLEKELPSYLKDKTMVLLQTGDEVLDYRYSLDFFKDIDVDVEEGGSHRYDNFESKIGKILKFFEEK</sequence>
<evidence type="ECO:0000313" key="1">
    <source>
        <dbReference type="EMBL" id="SKA58436.1"/>
    </source>
</evidence>
<dbReference type="Proteomes" id="UP000242432">
    <property type="component" value="Unassembled WGS sequence"/>
</dbReference>
<proteinExistence type="predicted"/>
<dbReference type="AlphaFoldDB" id="A0A1T4V0K2"/>
<dbReference type="Pfam" id="PF05728">
    <property type="entry name" value="UPF0227"/>
    <property type="match status" value="1"/>
</dbReference>
<dbReference type="InterPro" id="IPR008886">
    <property type="entry name" value="UPF0227/Esterase_YqiA"/>
</dbReference>
<dbReference type="RefSeq" id="WP_078928031.1">
    <property type="nucleotide sequence ID" value="NZ_FUXX01000004.1"/>
</dbReference>
<keyword evidence="2" id="KW-1185">Reference proteome</keyword>
<organism evidence="1 2">
    <name type="scientific">Succinivibrio dextrinosolvens DSM 3072</name>
    <dbReference type="NCBI Taxonomy" id="1123324"/>
    <lineage>
        <taxon>Bacteria</taxon>
        <taxon>Pseudomonadati</taxon>
        <taxon>Pseudomonadota</taxon>
        <taxon>Gammaproteobacteria</taxon>
        <taxon>Aeromonadales</taxon>
        <taxon>Succinivibrionaceae</taxon>
        <taxon>Succinivibrio</taxon>
    </lineage>
</organism>
<dbReference type="PANTHER" id="PTHR35602:SF3">
    <property type="entry name" value="ESTERASE YQIA"/>
    <property type="match status" value="1"/>
</dbReference>
<dbReference type="Gene3D" id="3.40.50.1820">
    <property type="entry name" value="alpha/beta hydrolase"/>
    <property type="match status" value="1"/>
</dbReference>
<dbReference type="EMBL" id="FUXX01000004">
    <property type="protein sequence ID" value="SKA58436.1"/>
    <property type="molecule type" value="Genomic_DNA"/>
</dbReference>
<accession>A0A1T4V0K2</accession>
<dbReference type="PANTHER" id="PTHR35602">
    <property type="entry name" value="ESTERASE YQIA-RELATED"/>
    <property type="match status" value="1"/>
</dbReference>
<protein>
    <recommendedName>
        <fullName evidence="3">Esterase</fullName>
    </recommendedName>
</protein>
<dbReference type="STRING" id="83771.SAMN02910357_01524"/>
<dbReference type="SUPFAM" id="SSF53474">
    <property type="entry name" value="alpha/beta-Hydrolases"/>
    <property type="match status" value="1"/>
</dbReference>
<dbReference type="InterPro" id="IPR029058">
    <property type="entry name" value="AB_hydrolase_fold"/>
</dbReference>